<organism evidence="5 6">
    <name type="scientific">Flavobacterium cellulosilyticum</name>
    <dbReference type="NCBI Taxonomy" id="2541731"/>
    <lineage>
        <taxon>Bacteria</taxon>
        <taxon>Pseudomonadati</taxon>
        <taxon>Bacteroidota</taxon>
        <taxon>Flavobacteriia</taxon>
        <taxon>Flavobacteriales</taxon>
        <taxon>Flavobacteriaceae</taxon>
        <taxon>Flavobacterium</taxon>
    </lineage>
</organism>
<keyword evidence="2" id="KW-0732">Signal</keyword>
<evidence type="ECO:0000259" key="3">
    <source>
        <dbReference type="Pfam" id="PF25954"/>
    </source>
</evidence>
<dbReference type="PANTHER" id="PTHR30469">
    <property type="entry name" value="MULTIDRUG RESISTANCE PROTEIN MDTA"/>
    <property type="match status" value="1"/>
</dbReference>
<dbReference type="Pfam" id="PF25973">
    <property type="entry name" value="BSH_CzcB"/>
    <property type="match status" value="1"/>
</dbReference>
<proteinExistence type="inferred from homology"/>
<accession>A0A4R5C9Y0</accession>
<feature type="chain" id="PRO_5020540077" evidence="2">
    <location>
        <begin position="25"/>
        <end position="360"/>
    </location>
</feature>
<dbReference type="Proteomes" id="UP000295479">
    <property type="component" value="Unassembled WGS sequence"/>
</dbReference>
<dbReference type="GO" id="GO:0015562">
    <property type="term" value="F:efflux transmembrane transporter activity"/>
    <property type="evidence" value="ECO:0007669"/>
    <property type="project" value="TreeGrafter"/>
</dbReference>
<dbReference type="GO" id="GO:1990281">
    <property type="term" value="C:efflux pump complex"/>
    <property type="evidence" value="ECO:0007669"/>
    <property type="project" value="TreeGrafter"/>
</dbReference>
<dbReference type="RefSeq" id="WP_132007038.1">
    <property type="nucleotide sequence ID" value="NZ_SMFK01000010.1"/>
</dbReference>
<dbReference type="Gene3D" id="2.40.50.100">
    <property type="match status" value="1"/>
</dbReference>
<dbReference type="PANTHER" id="PTHR30469:SF37">
    <property type="entry name" value="RAGD PROTEIN"/>
    <property type="match status" value="1"/>
</dbReference>
<dbReference type="EMBL" id="SMFK01000010">
    <property type="protein sequence ID" value="TDD95486.1"/>
    <property type="molecule type" value="Genomic_DNA"/>
</dbReference>
<dbReference type="SUPFAM" id="SSF111369">
    <property type="entry name" value="HlyD-like secretion proteins"/>
    <property type="match status" value="1"/>
</dbReference>
<comment type="similarity">
    <text evidence="1">Belongs to the membrane fusion protein (MFP) (TC 8.A.1) family.</text>
</comment>
<dbReference type="NCBIfam" id="TIGR01730">
    <property type="entry name" value="RND_mfp"/>
    <property type="match status" value="1"/>
</dbReference>
<dbReference type="InterPro" id="IPR058647">
    <property type="entry name" value="BSH_CzcB-like"/>
</dbReference>
<evidence type="ECO:0000256" key="2">
    <source>
        <dbReference type="SAM" id="SignalP"/>
    </source>
</evidence>
<sequence length="360" mass="39335">MKSLLNIKQGIFLLLVGFLFSACKNENQVKNNPNKKSDNAQTVAVELPKNRSFTAEVLITGTAKPNQVVTIYAMESGVLSRISKDIGDKVSKGETIAVLKNPLLMQQQIKLIAEFEAKKTTYNRLKSVFEKTPALTPIQFVENAEADFVVSKASLNAIENRISFLTIKAPFSGIISKRFVDNGAMLQNGLEESNPKAIVEIQEVNPVRLSLPVPESDAVAIKTGVAVQVTFPELSGEIYKATISRSSGVLDSGSGTMQVEIDIDNSKGKIITGMYAKVLLRLQSRENILSLPIVAKVNYKNEVFVLVVENNVVKRIPVKMGLSDTEYFEVINAEITPKTQVITNGKGLVNEGQIVAPILK</sequence>
<dbReference type="Pfam" id="PF25954">
    <property type="entry name" value="Beta-barrel_RND_2"/>
    <property type="match status" value="1"/>
</dbReference>
<dbReference type="OrthoDB" id="9806939at2"/>
<feature type="domain" description="CusB-like beta-barrel" evidence="3">
    <location>
        <begin position="209"/>
        <end position="281"/>
    </location>
</feature>
<gene>
    <name evidence="5" type="ORF">E0F76_13525</name>
</gene>
<evidence type="ECO:0000313" key="6">
    <source>
        <dbReference type="Proteomes" id="UP000295479"/>
    </source>
</evidence>
<protein>
    <submittedName>
        <fullName evidence="5">Efflux RND transporter periplasmic adaptor subunit</fullName>
    </submittedName>
</protein>
<reference evidence="5 6" key="1">
    <citation type="submission" date="2019-03" db="EMBL/GenBank/DDBJ databases">
        <title>Flavobacterium AR-3-4 sp. nov. isolated from arctic soil.</title>
        <authorList>
            <person name="Chaudhary D.K."/>
        </authorList>
    </citation>
    <scope>NUCLEOTIDE SEQUENCE [LARGE SCALE GENOMIC DNA]</scope>
    <source>
        <strain evidence="5 6">AR-3-4</strain>
    </source>
</reference>
<evidence type="ECO:0000313" key="5">
    <source>
        <dbReference type="EMBL" id="TDD95486.1"/>
    </source>
</evidence>
<keyword evidence="6" id="KW-1185">Reference proteome</keyword>
<dbReference type="InterPro" id="IPR058792">
    <property type="entry name" value="Beta-barrel_RND_2"/>
</dbReference>
<feature type="signal peptide" evidence="2">
    <location>
        <begin position="1"/>
        <end position="24"/>
    </location>
</feature>
<comment type="caution">
    <text evidence="5">The sequence shown here is derived from an EMBL/GenBank/DDBJ whole genome shotgun (WGS) entry which is preliminary data.</text>
</comment>
<evidence type="ECO:0000259" key="4">
    <source>
        <dbReference type="Pfam" id="PF25973"/>
    </source>
</evidence>
<dbReference type="Gene3D" id="2.40.30.170">
    <property type="match status" value="1"/>
</dbReference>
<feature type="domain" description="CzcB-like barrel-sandwich hybrid" evidence="4">
    <location>
        <begin position="68"/>
        <end position="187"/>
    </location>
</feature>
<name>A0A4R5C9Y0_9FLAO</name>
<dbReference type="InterPro" id="IPR006143">
    <property type="entry name" value="RND_pump_MFP"/>
</dbReference>
<dbReference type="AlphaFoldDB" id="A0A4R5C9Y0"/>
<evidence type="ECO:0000256" key="1">
    <source>
        <dbReference type="ARBA" id="ARBA00009477"/>
    </source>
</evidence>
<dbReference type="Gene3D" id="2.40.420.20">
    <property type="match status" value="1"/>
</dbReference>
<dbReference type="PROSITE" id="PS51257">
    <property type="entry name" value="PROKAR_LIPOPROTEIN"/>
    <property type="match status" value="1"/>
</dbReference>